<dbReference type="Pfam" id="PF12833">
    <property type="entry name" value="HTH_18"/>
    <property type="match status" value="1"/>
</dbReference>
<keyword evidence="3 8" id="KW-0597">Phosphoprotein</keyword>
<gene>
    <name evidence="11" type="ORF">M5X19_33335</name>
</gene>
<dbReference type="PANTHER" id="PTHR42713">
    <property type="entry name" value="HISTIDINE KINASE-RELATED"/>
    <property type="match status" value="1"/>
</dbReference>
<keyword evidence="6" id="KW-0238">DNA-binding</keyword>
<dbReference type="PRINTS" id="PR00032">
    <property type="entry name" value="HTHARAC"/>
</dbReference>
<evidence type="ECO:0000256" key="6">
    <source>
        <dbReference type="ARBA" id="ARBA00023125"/>
    </source>
</evidence>
<feature type="modified residue" description="4-aspartylphosphate" evidence="8">
    <location>
        <position position="53"/>
    </location>
</feature>
<evidence type="ECO:0000313" key="12">
    <source>
        <dbReference type="Proteomes" id="UP001527099"/>
    </source>
</evidence>
<dbReference type="InterPro" id="IPR051552">
    <property type="entry name" value="HptR"/>
</dbReference>
<sequence length="519" mass="60272">MKLILIEDEPESLMGMKHAIKSIDLEFILYTANHAEKALSMIIEERPDLIVTDIMLPYMTGLELVEQVTSEEYKPLIIVVSGYNDFEYARKSIQVGAVDYLLKPFRTEEFTDKIRKALLSIQEKNLYLLETNKQKAYAEIGNRSMRDDYLTDFCLKRTPLEEHVYQRLRVWEIEWLVNQSFSLIILDTKGYPEGKSLGHEYSLQTFAIGNIAQELLGSFSPSILFKDTQNRWVLLTGVEDVEGLSAHIFAEVRHYQKLSLAIGISSRKSNFEHIHTAYNEALKAFRLNSLSDSEAYVYQGEQAIYPDDEDSLSPSVMSSLMIERDEVLIRRGVHRFIRHVMMTEGTLSREDMVRGILNYLSQVHIRLSETTSKELQEIPMKVWEMFDECKTLEDCELTLNNYLIAVSRELSPQKSNALVERAMQLISTRFKEDLTLQIVADELSLHPVWLSQLIKKETGQTYLDHLTERRIEQARGLLRETNLKIYEIAEQVGYHDLQHFGQIFKRRSGQTPKEYRYGK</sequence>
<evidence type="ECO:0000256" key="8">
    <source>
        <dbReference type="PROSITE-ProRule" id="PRU00169"/>
    </source>
</evidence>
<name>A0ABT4GNX2_9BACL</name>
<evidence type="ECO:0000256" key="4">
    <source>
        <dbReference type="ARBA" id="ARBA00023012"/>
    </source>
</evidence>
<evidence type="ECO:0000256" key="5">
    <source>
        <dbReference type="ARBA" id="ARBA00023015"/>
    </source>
</evidence>
<keyword evidence="12" id="KW-1185">Reference proteome</keyword>
<reference evidence="11 12" key="1">
    <citation type="submission" date="2022-05" db="EMBL/GenBank/DDBJ databases">
        <title>Genome Sequencing of Bee-Associated Microbes.</title>
        <authorList>
            <person name="Dunlap C."/>
        </authorList>
    </citation>
    <scope>NUCLEOTIDE SEQUENCE [LARGE SCALE GENOMIC DNA]</scope>
    <source>
        <strain evidence="11 12">NRRL B-14421</strain>
    </source>
</reference>
<protein>
    <submittedName>
        <fullName evidence="11">Response regulator</fullName>
    </submittedName>
</protein>
<evidence type="ECO:0000256" key="3">
    <source>
        <dbReference type="ARBA" id="ARBA00022553"/>
    </source>
</evidence>
<dbReference type="PROSITE" id="PS00041">
    <property type="entry name" value="HTH_ARAC_FAMILY_1"/>
    <property type="match status" value="1"/>
</dbReference>
<dbReference type="InterPro" id="IPR020449">
    <property type="entry name" value="Tscrpt_reg_AraC-type_HTH"/>
</dbReference>
<dbReference type="SMART" id="SM00448">
    <property type="entry name" value="REC"/>
    <property type="match status" value="1"/>
</dbReference>
<proteinExistence type="predicted"/>
<organism evidence="11 12">
    <name type="scientific">Paenibacillus alginolyticus</name>
    <dbReference type="NCBI Taxonomy" id="59839"/>
    <lineage>
        <taxon>Bacteria</taxon>
        <taxon>Bacillati</taxon>
        <taxon>Bacillota</taxon>
        <taxon>Bacilli</taxon>
        <taxon>Bacillales</taxon>
        <taxon>Paenibacillaceae</taxon>
        <taxon>Paenibacillus</taxon>
    </lineage>
</organism>
<dbReference type="Pfam" id="PF17853">
    <property type="entry name" value="GGDEF_2"/>
    <property type="match status" value="1"/>
</dbReference>
<dbReference type="SUPFAM" id="SSF52172">
    <property type="entry name" value="CheY-like"/>
    <property type="match status" value="1"/>
</dbReference>
<feature type="domain" description="Response regulatory" evidence="10">
    <location>
        <begin position="2"/>
        <end position="118"/>
    </location>
</feature>
<dbReference type="RefSeq" id="WP_029194708.1">
    <property type="nucleotide sequence ID" value="NZ_JAMDMW010000064.1"/>
</dbReference>
<dbReference type="EMBL" id="JAMDMX010000161">
    <property type="protein sequence ID" value="MCY9697704.1"/>
    <property type="molecule type" value="Genomic_DNA"/>
</dbReference>
<keyword evidence="4" id="KW-0902">Two-component regulatory system</keyword>
<dbReference type="InterPro" id="IPR018060">
    <property type="entry name" value="HTH_AraC"/>
</dbReference>
<dbReference type="PROSITE" id="PS01124">
    <property type="entry name" value="HTH_ARAC_FAMILY_2"/>
    <property type="match status" value="1"/>
</dbReference>
<dbReference type="Gene3D" id="3.40.50.2300">
    <property type="match status" value="1"/>
</dbReference>
<evidence type="ECO:0000259" key="9">
    <source>
        <dbReference type="PROSITE" id="PS01124"/>
    </source>
</evidence>
<comment type="caution">
    <text evidence="11">The sequence shown here is derived from an EMBL/GenBank/DDBJ whole genome shotgun (WGS) entry which is preliminary data.</text>
</comment>
<evidence type="ECO:0000256" key="2">
    <source>
        <dbReference type="ARBA" id="ARBA00022490"/>
    </source>
</evidence>
<dbReference type="SMART" id="SM00342">
    <property type="entry name" value="HTH_ARAC"/>
    <property type="match status" value="1"/>
</dbReference>
<dbReference type="CDD" id="cd17536">
    <property type="entry name" value="REC_YesN-like"/>
    <property type="match status" value="1"/>
</dbReference>
<dbReference type="Gene3D" id="1.10.10.60">
    <property type="entry name" value="Homeodomain-like"/>
    <property type="match status" value="2"/>
</dbReference>
<evidence type="ECO:0000256" key="1">
    <source>
        <dbReference type="ARBA" id="ARBA00004496"/>
    </source>
</evidence>
<dbReference type="InterPro" id="IPR018062">
    <property type="entry name" value="HTH_AraC-typ_CS"/>
</dbReference>
<dbReference type="PROSITE" id="PS50110">
    <property type="entry name" value="RESPONSE_REGULATORY"/>
    <property type="match status" value="1"/>
</dbReference>
<keyword evidence="7" id="KW-0804">Transcription</keyword>
<evidence type="ECO:0000259" key="10">
    <source>
        <dbReference type="PROSITE" id="PS50110"/>
    </source>
</evidence>
<accession>A0ABT4GNX2</accession>
<dbReference type="Proteomes" id="UP001527099">
    <property type="component" value="Unassembled WGS sequence"/>
</dbReference>
<keyword evidence="2" id="KW-0963">Cytoplasm</keyword>
<evidence type="ECO:0000256" key="7">
    <source>
        <dbReference type="ARBA" id="ARBA00023163"/>
    </source>
</evidence>
<keyword evidence="5" id="KW-0805">Transcription regulation</keyword>
<feature type="domain" description="HTH araC/xylS-type" evidence="9">
    <location>
        <begin position="420"/>
        <end position="518"/>
    </location>
</feature>
<comment type="subcellular location">
    <subcellularLocation>
        <location evidence="1">Cytoplasm</location>
    </subcellularLocation>
</comment>
<evidence type="ECO:0000313" key="11">
    <source>
        <dbReference type="EMBL" id="MCY9697704.1"/>
    </source>
</evidence>
<dbReference type="Pfam" id="PF00072">
    <property type="entry name" value="Response_reg"/>
    <property type="match status" value="1"/>
</dbReference>
<dbReference type="InterPro" id="IPR009057">
    <property type="entry name" value="Homeodomain-like_sf"/>
</dbReference>
<dbReference type="InterPro" id="IPR011006">
    <property type="entry name" value="CheY-like_superfamily"/>
</dbReference>
<dbReference type="InterPro" id="IPR041522">
    <property type="entry name" value="CdaR_GGDEF"/>
</dbReference>
<dbReference type="InterPro" id="IPR001789">
    <property type="entry name" value="Sig_transdc_resp-reg_receiver"/>
</dbReference>
<dbReference type="PANTHER" id="PTHR42713:SF3">
    <property type="entry name" value="TRANSCRIPTIONAL REGULATORY PROTEIN HPTR"/>
    <property type="match status" value="1"/>
</dbReference>
<dbReference type="SUPFAM" id="SSF46689">
    <property type="entry name" value="Homeodomain-like"/>
    <property type="match status" value="1"/>
</dbReference>